<accession>A0A6J4NA82</accession>
<sequence>GRSMRHRVRAGTVGGRRGLCRPHRDVPSVYLRVLGVCGRGLHGQSCGLLSWILPVL</sequence>
<organism evidence="1">
    <name type="scientific">uncultured Rubrobacteraceae bacterium</name>
    <dbReference type="NCBI Taxonomy" id="349277"/>
    <lineage>
        <taxon>Bacteria</taxon>
        <taxon>Bacillati</taxon>
        <taxon>Actinomycetota</taxon>
        <taxon>Rubrobacteria</taxon>
        <taxon>Rubrobacterales</taxon>
        <taxon>Rubrobacteraceae</taxon>
        <taxon>environmental samples</taxon>
    </lineage>
</organism>
<dbReference type="AlphaFoldDB" id="A0A6J4NA82"/>
<reference evidence="1" key="1">
    <citation type="submission" date="2020-02" db="EMBL/GenBank/DDBJ databases">
        <authorList>
            <person name="Meier V. D."/>
        </authorList>
    </citation>
    <scope>NUCLEOTIDE SEQUENCE</scope>
    <source>
        <strain evidence="1">AVDCRST_MAG03</strain>
    </source>
</reference>
<dbReference type="EMBL" id="CADCUT010000002">
    <property type="protein sequence ID" value="CAA9382447.1"/>
    <property type="molecule type" value="Genomic_DNA"/>
</dbReference>
<feature type="non-terminal residue" evidence="1">
    <location>
        <position position="56"/>
    </location>
</feature>
<protein>
    <submittedName>
        <fullName evidence="1">Uncharacterized protein</fullName>
    </submittedName>
</protein>
<evidence type="ECO:0000313" key="1">
    <source>
        <dbReference type="EMBL" id="CAA9382447.1"/>
    </source>
</evidence>
<name>A0A6J4NA82_9ACTN</name>
<proteinExistence type="predicted"/>
<feature type="non-terminal residue" evidence="1">
    <location>
        <position position="1"/>
    </location>
</feature>
<gene>
    <name evidence="1" type="ORF">AVDCRST_MAG03-42</name>
</gene>